<dbReference type="AlphaFoldDB" id="M1NQD9"/>
<keyword evidence="2" id="KW-0812">Transmembrane</keyword>
<protein>
    <submittedName>
        <fullName evidence="3">Uncharacterized protein</fullName>
    </submittedName>
</protein>
<feature type="transmembrane region" description="Helical" evidence="2">
    <location>
        <begin position="41"/>
        <end position="62"/>
    </location>
</feature>
<feature type="compositionally biased region" description="Basic residues" evidence="1">
    <location>
        <begin position="454"/>
        <end position="464"/>
    </location>
</feature>
<feature type="transmembrane region" description="Helical" evidence="2">
    <location>
        <begin position="69"/>
        <end position="86"/>
    </location>
</feature>
<feature type="transmembrane region" description="Helical" evidence="2">
    <location>
        <begin position="429"/>
        <end position="451"/>
    </location>
</feature>
<feature type="transmembrane region" description="Helical" evidence="2">
    <location>
        <begin position="238"/>
        <end position="255"/>
    </location>
</feature>
<keyword evidence="4" id="KW-1185">Reference proteome</keyword>
<evidence type="ECO:0000256" key="1">
    <source>
        <dbReference type="SAM" id="MobiDB-lite"/>
    </source>
</evidence>
<dbReference type="STRING" id="1121362.A605_12960"/>
<accession>M1NQD9</accession>
<feature type="transmembrane region" description="Helical" evidence="2">
    <location>
        <begin position="179"/>
        <end position="202"/>
    </location>
</feature>
<organism evidence="3 4">
    <name type="scientific">Corynebacterium halotolerans YIM 70093 = DSM 44683</name>
    <dbReference type="NCBI Taxonomy" id="1121362"/>
    <lineage>
        <taxon>Bacteria</taxon>
        <taxon>Bacillati</taxon>
        <taxon>Actinomycetota</taxon>
        <taxon>Actinomycetes</taxon>
        <taxon>Mycobacteriales</taxon>
        <taxon>Corynebacteriaceae</taxon>
        <taxon>Corynebacterium</taxon>
    </lineage>
</organism>
<evidence type="ECO:0000313" key="3">
    <source>
        <dbReference type="EMBL" id="AGF73588.1"/>
    </source>
</evidence>
<dbReference type="EMBL" id="CP003697">
    <property type="protein sequence ID" value="AGF73588.1"/>
    <property type="molecule type" value="Genomic_DNA"/>
</dbReference>
<sequence length="505" mass="52055">MLVLDHPALSPSALGFGNLAARNVPQDGVLAVLGTFAPASWVARGLIVAAAAAGAGGAAWLARRARGGGWATAAAMTVVLWNPFVVERLLQGHWSLVIAAWLLPLIAAAGLSGRAWVAWLAMWLAALTPTGGLFALFTGVATARRHRWWTAGVGVVACLPWIIPGLASASSALSTPESVAAFAPRAEGLVGTLGSLLGLGGIWNADAVPASREVGFAVAGVALFAVLLLGVRRCPPVLLVLGLVGLGGAVAAWLLPEALAWAVSTIPGAGLLRDSQKLVMLALPAYAALAGGLRPRWLAGGALVLALLQVPDAPRALQQLTPVEVQVNEELVAFADGRDVLFVDRPALITLADGRVVTDPYAKALSMVESGALTVDGVLVDPPSERWVAAQEAWAWRDMDTLEELGVGVIVDDDGRVVGTDAQRRVAPLGVALLGLWLLIPVGVLVLRLAGRGGRRGARPRPAGRRAGGPRGRQGGKQSGKSAGKRDARPAASPRKRTGKDAAED</sequence>
<feature type="transmembrane region" description="Helical" evidence="2">
    <location>
        <begin position="118"/>
        <end position="142"/>
    </location>
</feature>
<evidence type="ECO:0000256" key="2">
    <source>
        <dbReference type="SAM" id="Phobius"/>
    </source>
</evidence>
<dbReference type="HOGENOM" id="CLU_027642_0_0_11"/>
<feature type="transmembrane region" description="Helical" evidence="2">
    <location>
        <begin position="214"/>
        <end position="231"/>
    </location>
</feature>
<feature type="transmembrane region" description="Helical" evidence="2">
    <location>
        <begin position="148"/>
        <end position="167"/>
    </location>
</feature>
<proteinExistence type="predicted"/>
<dbReference type="PATRIC" id="fig|1121362.3.peg.2632"/>
<keyword evidence="2" id="KW-1133">Transmembrane helix</keyword>
<feature type="region of interest" description="Disordered" evidence="1">
    <location>
        <begin position="454"/>
        <end position="505"/>
    </location>
</feature>
<feature type="transmembrane region" description="Helical" evidence="2">
    <location>
        <begin position="92"/>
        <end position="111"/>
    </location>
</feature>
<dbReference type="eggNOG" id="ENOG502Z7TU">
    <property type="taxonomic scope" value="Bacteria"/>
</dbReference>
<dbReference type="KEGG" id="chn:A605_12960"/>
<feature type="compositionally biased region" description="Gly residues" evidence="1">
    <location>
        <begin position="466"/>
        <end position="478"/>
    </location>
</feature>
<reference evidence="3 4" key="1">
    <citation type="journal article" date="2012" name="Stand. Genomic Sci.">
        <title>Genome sequence of the halotolerant bacterium Corynebacterium halotolerans type strain YIM 70093(T) (= DSM 44683(T)).</title>
        <authorList>
            <person name="Ruckert C."/>
            <person name="Albersmeier A."/>
            <person name="Al-Dilaimi A."/>
            <person name="Niehaus K."/>
            <person name="Szczepanowski R."/>
            <person name="Kalinowski J."/>
        </authorList>
    </citation>
    <scope>NUCLEOTIDE SEQUENCE [LARGE SCALE GENOMIC DNA]</scope>
    <source>
        <strain evidence="3">YIM 70093</strain>
    </source>
</reference>
<keyword evidence="2" id="KW-0472">Membrane</keyword>
<evidence type="ECO:0000313" key="4">
    <source>
        <dbReference type="Proteomes" id="UP000011723"/>
    </source>
</evidence>
<name>M1NQD9_9CORY</name>
<dbReference type="Proteomes" id="UP000011723">
    <property type="component" value="Chromosome"/>
</dbReference>
<gene>
    <name evidence="3" type="ORF">A605_12960</name>
</gene>